<name>A0A4S4NIA5_9RHOB</name>
<evidence type="ECO:0000259" key="2">
    <source>
        <dbReference type="Pfam" id="PF13020"/>
    </source>
</evidence>
<accession>A0A4S4NIA5</accession>
<organism evidence="3 4">
    <name type="scientific">Aliishimia ponticola</name>
    <dbReference type="NCBI Taxonomy" id="2499833"/>
    <lineage>
        <taxon>Bacteria</taxon>
        <taxon>Pseudomonadati</taxon>
        <taxon>Pseudomonadota</taxon>
        <taxon>Alphaproteobacteria</taxon>
        <taxon>Rhodobacterales</taxon>
        <taxon>Paracoccaceae</taxon>
        <taxon>Aliishimia</taxon>
    </lineage>
</organism>
<dbReference type="Pfam" id="PF13020">
    <property type="entry name" value="NOV_C"/>
    <property type="match status" value="1"/>
</dbReference>
<evidence type="ECO:0000313" key="3">
    <source>
        <dbReference type="EMBL" id="THH38615.1"/>
    </source>
</evidence>
<proteinExistence type="predicted"/>
<dbReference type="InterPro" id="IPR024975">
    <property type="entry name" value="NOV_C"/>
</dbReference>
<dbReference type="EMBL" id="SRKY01000001">
    <property type="protein sequence ID" value="THH38615.1"/>
    <property type="molecule type" value="Genomic_DNA"/>
</dbReference>
<dbReference type="Proteomes" id="UP000306602">
    <property type="component" value="Unassembled WGS sequence"/>
</dbReference>
<protein>
    <submittedName>
        <fullName evidence="3">DUF3883 domain-containing protein</fullName>
    </submittedName>
</protein>
<dbReference type="OrthoDB" id="9788621at2"/>
<sequence>MTMTINSQFLFFYIDELIKHHWVDWLEGPLSEVPPREHKGVRGFQGAVGDTGAGPRTRAGEAYQLGILSGRIVQPRVAGASFPSGWQAVVDGRVPSTKLGFYSYVIGKALRENPTDPNLVRALDCLASIFILHIGFQSDGRWFNTALVFQFAYNQLASVLGRSLTDDEVRYLAAAVINTLDSDEREILLEPYIADQSIDGLRFDLNDGRTIHFDLNELPDIAAEKRIGVNDFEKTKAALFWANPSRGIFTRAARSRGSRLIQELINVDQQLAQKGEGNLLEETLNAIQNNNDNPGIFSIAEEAFADFPGLLREWQDLESELFDATNKAVEAVELDTAPPIWITSQHEIRGMAAADTAAGEFGTEELEGDSEEVEEVPAAGEESPEPSKPVKKKPRKQLELPSEEYLKDLVERELDEISEATPVASSAPEATKKKGKPRATQTNFAEKEARNRKLGEAGEFFVYQYEIRKLIAAGKEDLAKRVNWVSKELGDGLGYDIRSFDPDGSEVFLEVKTTTSGRATPFFVSNNEVAVSEEKGNAYRLVRVFNFPEKPRFFTLEGSLSDVLQLEATSYRARVL</sequence>
<feature type="domain" description="Protein NO VEIN C-terminal" evidence="2">
    <location>
        <begin position="458"/>
        <end position="555"/>
    </location>
</feature>
<dbReference type="AlphaFoldDB" id="A0A4S4NIA5"/>
<comment type="caution">
    <text evidence="3">The sequence shown here is derived from an EMBL/GenBank/DDBJ whole genome shotgun (WGS) entry which is preliminary data.</text>
</comment>
<feature type="region of interest" description="Disordered" evidence="1">
    <location>
        <begin position="417"/>
        <end position="449"/>
    </location>
</feature>
<feature type="compositionally biased region" description="Acidic residues" evidence="1">
    <location>
        <begin position="363"/>
        <end position="375"/>
    </location>
</feature>
<evidence type="ECO:0000256" key="1">
    <source>
        <dbReference type="SAM" id="MobiDB-lite"/>
    </source>
</evidence>
<feature type="region of interest" description="Disordered" evidence="1">
    <location>
        <begin position="363"/>
        <end position="397"/>
    </location>
</feature>
<keyword evidence="4" id="KW-1185">Reference proteome</keyword>
<reference evidence="3 4" key="1">
    <citation type="submission" date="2019-04" db="EMBL/GenBank/DDBJ databases">
        <title>Shimia ponticola sp. nov., isolated from seawater.</title>
        <authorList>
            <person name="Kim Y.-O."/>
            <person name="Yoon J.-H."/>
        </authorList>
    </citation>
    <scope>NUCLEOTIDE SEQUENCE [LARGE SCALE GENOMIC DNA]</scope>
    <source>
        <strain evidence="3 4">MYP11</strain>
    </source>
</reference>
<evidence type="ECO:0000313" key="4">
    <source>
        <dbReference type="Proteomes" id="UP000306602"/>
    </source>
</evidence>
<gene>
    <name evidence="3" type="ORF">E4Z66_03335</name>
</gene>